<feature type="signal peptide" evidence="2">
    <location>
        <begin position="1"/>
        <end position="20"/>
    </location>
</feature>
<evidence type="ECO:0000256" key="1">
    <source>
        <dbReference type="SAM" id="MobiDB-lite"/>
    </source>
</evidence>
<evidence type="ECO:0000313" key="3">
    <source>
        <dbReference type="EMBL" id="KIW99206.1"/>
    </source>
</evidence>
<dbReference type="Proteomes" id="UP000053789">
    <property type="component" value="Unassembled WGS sequence"/>
</dbReference>
<dbReference type="GeneID" id="27693797"/>
<reference evidence="3" key="1">
    <citation type="submission" date="2015-01" db="EMBL/GenBank/DDBJ databases">
        <title>The Genome Sequence of Cladophialophora bantiana CBS 173.52.</title>
        <authorList>
            <consortium name="The Broad Institute Genomics Platform"/>
            <person name="Cuomo C."/>
            <person name="de Hoog S."/>
            <person name="Gorbushina A."/>
            <person name="Stielow B."/>
            <person name="Teixiera M."/>
            <person name="Abouelleil A."/>
            <person name="Chapman S.B."/>
            <person name="Priest M."/>
            <person name="Young S.K."/>
            <person name="Wortman J."/>
            <person name="Nusbaum C."/>
            <person name="Birren B."/>
        </authorList>
    </citation>
    <scope>NUCLEOTIDE SEQUENCE [LARGE SCALE GENOMIC DNA]</scope>
    <source>
        <strain evidence="3">CBS 173.52</strain>
    </source>
</reference>
<keyword evidence="2" id="KW-0732">Signal</keyword>
<dbReference type="OrthoDB" id="5293813at2759"/>
<name>A0A0D2FAR1_CLAB1</name>
<gene>
    <name evidence="3" type="ORF">Z519_00869</name>
</gene>
<protein>
    <recommendedName>
        <fullName evidence="5">Late sexual development protein</fullName>
    </recommendedName>
</protein>
<sequence>MYSKLAPVLGSLALASLVSAVPVDVEKRDNGIWFGGRGSHLENYQNSNGAAPSASYSGPANGYYTPSATYGGGSYSTSAPPASYSGGYNGGHNGGGGSGSSDGSSNPFSFPLSNGFPNIQNPSDQLTAIEAQAHGLLPNGPPPPTAPAADDLTSLRLIAFNELWEVAFFTELLYNVTHNVAGYQFQDESQRQTVIDAITAVQAQEELHLLNANGALAHFNAGPIQPCKYVAPVSDFKSAIGLAKTFTDVVLGTLGDVQTHFGQNGDNGLIRGVGAVMSQEGEQNGFYRNLLGLIPSGAPFLTASTREFAFSALNQGFVVQGSCPNSNTINLPIFGALNVLTQNIQPQDQTLQFSFSATGSYSQYANNYQGLSLVYINQQNVPVVEPITQATVSGSTVTFSANLPFTKNEMFGLTIAAVVEGSGPFASVADVAAATKFGPGLIEIA</sequence>
<evidence type="ECO:0000313" key="4">
    <source>
        <dbReference type="Proteomes" id="UP000053789"/>
    </source>
</evidence>
<organism evidence="3 4">
    <name type="scientific">Cladophialophora bantiana (strain ATCC 10958 / CBS 173.52 / CDC B-1940 / NIH 8579)</name>
    <name type="common">Xylohypha bantiana</name>
    <dbReference type="NCBI Taxonomy" id="1442370"/>
    <lineage>
        <taxon>Eukaryota</taxon>
        <taxon>Fungi</taxon>
        <taxon>Dikarya</taxon>
        <taxon>Ascomycota</taxon>
        <taxon>Pezizomycotina</taxon>
        <taxon>Eurotiomycetes</taxon>
        <taxon>Chaetothyriomycetidae</taxon>
        <taxon>Chaetothyriales</taxon>
        <taxon>Herpotrichiellaceae</taxon>
        <taxon>Cladophialophora</taxon>
    </lineage>
</organism>
<dbReference type="HOGENOM" id="CLU_045147_0_0_1"/>
<dbReference type="AlphaFoldDB" id="A0A0D2FAR1"/>
<feature type="region of interest" description="Disordered" evidence="1">
    <location>
        <begin position="93"/>
        <end position="122"/>
    </location>
</feature>
<dbReference type="RefSeq" id="XP_016625875.1">
    <property type="nucleotide sequence ID" value="XM_016758626.1"/>
</dbReference>
<feature type="chain" id="PRO_5002241805" description="Late sexual development protein" evidence="2">
    <location>
        <begin position="21"/>
        <end position="445"/>
    </location>
</feature>
<proteinExistence type="predicted"/>
<evidence type="ECO:0000256" key="2">
    <source>
        <dbReference type="SAM" id="SignalP"/>
    </source>
</evidence>
<accession>A0A0D2FAR1</accession>
<feature type="compositionally biased region" description="Polar residues" evidence="1">
    <location>
        <begin position="107"/>
        <end position="122"/>
    </location>
</feature>
<dbReference type="VEuPathDB" id="FungiDB:Z519_00869"/>
<evidence type="ECO:0008006" key="5">
    <source>
        <dbReference type="Google" id="ProtNLM"/>
    </source>
</evidence>
<dbReference type="EMBL" id="KN846980">
    <property type="protein sequence ID" value="KIW99206.1"/>
    <property type="molecule type" value="Genomic_DNA"/>
</dbReference>
<keyword evidence="4" id="KW-1185">Reference proteome</keyword>